<proteinExistence type="inferred from homology"/>
<dbReference type="PANTHER" id="PTHR38761:SF1">
    <property type="entry name" value="GLUTAMATE--CYSTEINE LIGASE"/>
    <property type="match status" value="1"/>
</dbReference>
<evidence type="ECO:0000313" key="11">
    <source>
        <dbReference type="EMBL" id="KII76763.1"/>
    </source>
</evidence>
<reference evidence="11 12" key="1">
    <citation type="submission" date="2014-11" db="EMBL/GenBank/DDBJ databases">
        <title>Draft Genome Sequence of Vibrio piscirenalis strains CECT 8603T and CECT 8604, two marine Gammaproteobacterium isolated from cultured gilthead sea bream (Sparus aurata).</title>
        <authorList>
            <person name="Arahal D.R."/>
            <person name="Rodrigo-Torres L."/>
            <person name="Lucena T."/>
            <person name="Pujalte M.J."/>
        </authorList>
    </citation>
    <scope>NUCLEOTIDE SEQUENCE [LARGE SCALE GENOMIC DNA]</scope>
    <source>
        <strain evidence="11 12">DCR 1-4-2</strain>
    </source>
</reference>
<dbReference type="GO" id="GO:0046872">
    <property type="term" value="F:metal ion binding"/>
    <property type="evidence" value="ECO:0007669"/>
    <property type="project" value="TreeGrafter"/>
</dbReference>
<keyword evidence="12" id="KW-1185">Reference proteome</keyword>
<dbReference type="UniPathway" id="UPA00142">
    <property type="reaction ID" value="UER00209"/>
</dbReference>
<evidence type="ECO:0000256" key="7">
    <source>
        <dbReference type="ARBA" id="ARBA00048819"/>
    </source>
</evidence>
<dbReference type="PANTHER" id="PTHR38761">
    <property type="entry name" value="GLUTAMATE--CYSTEINE LIGASE"/>
    <property type="match status" value="1"/>
</dbReference>
<dbReference type="Proteomes" id="UP000031672">
    <property type="component" value="Unassembled WGS sequence"/>
</dbReference>
<comment type="pathway">
    <text evidence="1 8 9">Sulfur metabolism; glutathione biosynthesis; glutathione from L-cysteine and L-glutamate: step 1/2.</text>
</comment>
<feature type="domain" description="Glutamate--cysteine ligase" evidence="10">
    <location>
        <begin position="5"/>
        <end position="361"/>
    </location>
</feature>
<keyword evidence="6 8" id="KW-0067">ATP-binding</keyword>
<dbReference type="InterPro" id="IPR006334">
    <property type="entry name" value="Glut_cys_ligase"/>
</dbReference>
<dbReference type="HAMAP" id="MF_00578">
    <property type="entry name" value="Glu_cys_ligase"/>
    <property type="match status" value="1"/>
</dbReference>
<dbReference type="SUPFAM" id="SSF55931">
    <property type="entry name" value="Glutamine synthetase/guanido kinase"/>
    <property type="match status" value="1"/>
</dbReference>
<sequence>MDVKTSLGGIRRGIERELVRTQLNGQLSELAHPRQLGSALTHPYITTDFAEAQLELVTPALTDRQATFDVLASLHQFVAENLPLGESMWSASMPPAVTSDESIVIAQFGRSNAGQLKERYREGLANRYGKRMQLISGIHYNFSLPETFWQTLHRELNSEQTLNDFISERYFHLIRNVLRFGWIIPYLFGASPALDASYLEERAHPLQAWDDNTYYLPWATSLRLSNLGYNSSEQAAYPTSFNSKQAYLSDLYRALTQPSERYTHLKGDQQLNGSVLQLENELYGSVRPKIIHDELRPLMAMCQYGVQYIELRSLDNNPYLPLGISLEQSQFLDLFLAYCALAPSEDIGDQERALIMQRQELVATQGRKPGLRLPTLQGDVALDALGSALLDDMFSVAKVFDDAFACQDYTTAIERERAKFVEPDLTPSARLLTDMKTNQQGYAQVIHQLSVANTATYRSHVMADDEHDNLVSLAAESLQAQAQLEAQQDVSFDAFIEAKNHVPCGCDASEKAA</sequence>
<gene>
    <name evidence="8" type="primary">gshA</name>
    <name evidence="11" type="ORF">OJ16_16310</name>
</gene>
<dbReference type="Gene3D" id="3.30.590.20">
    <property type="match status" value="1"/>
</dbReference>
<dbReference type="GO" id="GO:0005829">
    <property type="term" value="C:cytosol"/>
    <property type="evidence" value="ECO:0007669"/>
    <property type="project" value="TreeGrafter"/>
</dbReference>
<comment type="similarity">
    <text evidence="2 8">Belongs to the glutamate--cysteine ligase type 1 family. Type 1 subfamily.</text>
</comment>
<dbReference type="STRING" id="1461322.OJ16_16310"/>
<evidence type="ECO:0000256" key="2">
    <source>
        <dbReference type="ARBA" id="ARBA00008772"/>
    </source>
</evidence>
<keyword evidence="5 8" id="KW-0547">Nucleotide-binding</keyword>
<name>A0A0C2K463_9VIBR</name>
<dbReference type="GO" id="GO:0006750">
    <property type="term" value="P:glutathione biosynthetic process"/>
    <property type="evidence" value="ECO:0007669"/>
    <property type="project" value="UniProtKB-UniRule"/>
</dbReference>
<dbReference type="InterPro" id="IPR014746">
    <property type="entry name" value="Gln_synth/guanido_kin_cat_dom"/>
</dbReference>
<evidence type="ECO:0000256" key="4">
    <source>
        <dbReference type="ARBA" id="ARBA00022684"/>
    </source>
</evidence>
<dbReference type="InterPro" id="IPR007370">
    <property type="entry name" value="Glu_cys_ligase"/>
</dbReference>
<evidence type="ECO:0000313" key="12">
    <source>
        <dbReference type="Proteomes" id="UP000031672"/>
    </source>
</evidence>
<evidence type="ECO:0000256" key="3">
    <source>
        <dbReference type="ARBA" id="ARBA00022598"/>
    </source>
</evidence>
<evidence type="ECO:0000256" key="9">
    <source>
        <dbReference type="RuleBase" id="RU004391"/>
    </source>
</evidence>
<evidence type="ECO:0000256" key="8">
    <source>
        <dbReference type="HAMAP-Rule" id="MF_00578"/>
    </source>
</evidence>
<evidence type="ECO:0000256" key="1">
    <source>
        <dbReference type="ARBA" id="ARBA00005006"/>
    </source>
</evidence>
<dbReference type="GO" id="GO:0005524">
    <property type="term" value="F:ATP binding"/>
    <property type="evidence" value="ECO:0007669"/>
    <property type="project" value="UniProtKB-KW"/>
</dbReference>
<dbReference type="NCBIfam" id="TIGR01434">
    <property type="entry name" value="glu_cys_ligase"/>
    <property type="match status" value="1"/>
</dbReference>
<evidence type="ECO:0000256" key="6">
    <source>
        <dbReference type="ARBA" id="ARBA00022840"/>
    </source>
</evidence>
<evidence type="ECO:0000259" key="10">
    <source>
        <dbReference type="Pfam" id="PF04262"/>
    </source>
</evidence>
<keyword evidence="4 8" id="KW-0317">Glutathione biosynthesis</keyword>
<keyword evidence="3 8" id="KW-0436">Ligase</keyword>
<organism evidence="11 12">
    <name type="scientific">Vibrio renipiscarius</name>
    <dbReference type="NCBI Taxonomy" id="1461322"/>
    <lineage>
        <taxon>Bacteria</taxon>
        <taxon>Pseudomonadati</taxon>
        <taxon>Pseudomonadota</taxon>
        <taxon>Gammaproteobacteria</taxon>
        <taxon>Vibrionales</taxon>
        <taxon>Vibrionaceae</taxon>
        <taxon>Vibrio</taxon>
    </lineage>
</organism>
<comment type="caution">
    <text evidence="11">The sequence shown here is derived from an EMBL/GenBank/DDBJ whole genome shotgun (WGS) entry which is preliminary data.</text>
</comment>
<comment type="catalytic activity">
    <reaction evidence="7 8 9">
        <text>L-cysteine + L-glutamate + ATP = gamma-L-glutamyl-L-cysteine + ADP + phosphate + H(+)</text>
        <dbReference type="Rhea" id="RHEA:13285"/>
        <dbReference type="ChEBI" id="CHEBI:15378"/>
        <dbReference type="ChEBI" id="CHEBI:29985"/>
        <dbReference type="ChEBI" id="CHEBI:30616"/>
        <dbReference type="ChEBI" id="CHEBI:35235"/>
        <dbReference type="ChEBI" id="CHEBI:43474"/>
        <dbReference type="ChEBI" id="CHEBI:58173"/>
        <dbReference type="ChEBI" id="CHEBI:456216"/>
        <dbReference type="EC" id="6.3.2.2"/>
    </reaction>
</comment>
<accession>A0A0C2K463</accession>
<evidence type="ECO:0000256" key="5">
    <source>
        <dbReference type="ARBA" id="ARBA00022741"/>
    </source>
</evidence>
<dbReference type="AlphaFoldDB" id="A0A0C2K463"/>
<accession>A0A0C2K8J8</accession>
<protein>
    <recommendedName>
        <fullName evidence="8">Glutamate--cysteine ligase</fullName>
        <ecNumber evidence="8">6.3.2.2</ecNumber>
    </recommendedName>
    <alternativeName>
        <fullName evidence="8">Gamma-ECS</fullName>
        <shortName evidence="8">GCS</shortName>
    </alternativeName>
    <alternativeName>
        <fullName evidence="8">Gamma-glutamylcysteine synthetase</fullName>
    </alternativeName>
</protein>
<dbReference type="GO" id="GO:0004357">
    <property type="term" value="F:glutamate-cysteine ligase activity"/>
    <property type="evidence" value="ECO:0007669"/>
    <property type="project" value="UniProtKB-UniRule"/>
</dbReference>
<dbReference type="EMBL" id="JTKH01000024">
    <property type="protein sequence ID" value="KII76763.1"/>
    <property type="molecule type" value="Genomic_DNA"/>
</dbReference>
<dbReference type="EC" id="6.3.2.2" evidence="8"/>
<dbReference type="Pfam" id="PF04262">
    <property type="entry name" value="Glu_cys_ligase"/>
    <property type="match status" value="1"/>
</dbReference>